<organism evidence="2 3">
    <name type="scientific">Rhodohalobacter sulfatireducens</name>
    <dbReference type="NCBI Taxonomy" id="2911366"/>
    <lineage>
        <taxon>Bacteria</taxon>
        <taxon>Pseudomonadati</taxon>
        <taxon>Balneolota</taxon>
        <taxon>Balneolia</taxon>
        <taxon>Balneolales</taxon>
        <taxon>Balneolaceae</taxon>
        <taxon>Rhodohalobacter</taxon>
    </lineage>
</organism>
<sequence length="217" mass="24231">MKLLILGASGGCGKWIVQLAKERNYKVKAIARKETTFKLSENCEVIRGSVLDEEILKRGFEGTDAVLSVLGIKRKNSLNPWSSLTSPDDLTTGAAEILIDLMPKFGVNRFIGISAGGVRESFRQVHPVIKWVISNSNIKKSYQELAEMESIFERSDLDWMSVRPVTLLNGEPTGRTKQTNHYGLLDTIKRADVATWMLDKVEQTEPFSNRTPMITSG</sequence>
<comment type="caution">
    <text evidence="2">The sequence shown here is derived from an EMBL/GenBank/DDBJ whole genome shotgun (WGS) entry which is preliminary data.</text>
</comment>
<protein>
    <submittedName>
        <fullName evidence="2">NAD(P)H-binding protein</fullName>
    </submittedName>
</protein>
<dbReference type="PANTHER" id="PTHR15020:SF50">
    <property type="entry name" value="UPF0659 PROTEIN YMR090W"/>
    <property type="match status" value="1"/>
</dbReference>
<gene>
    <name evidence="2" type="ORF">L6773_07025</name>
</gene>
<dbReference type="Gene3D" id="3.40.50.720">
    <property type="entry name" value="NAD(P)-binding Rossmann-like Domain"/>
    <property type="match status" value="1"/>
</dbReference>
<dbReference type="RefSeq" id="WP_237853156.1">
    <property type="nucleotide sequence ID" value="NZ_JAKLWS010000006.1"/>
</dbReference>
<accession>A0ABS9KBT9</accession>
<proteinExistence type="predicted"/>
<name>A0ABS9KBT9_9BACT</name>
<dbReference type="Pfam" id="PF13460">
    <property type="entry name" value="NAD_binding_10"/>
    <property type="match status" value="1"/>
</dbReference>
<dbReference type="PANTHER" id="PTHR15020">
    <property type="entry name" value="FLAVIN REDUCTASE-RELATED"/>
    <property type="match status" value="1"/>
</dbReference>
<dbReference type="Proteomes" id="UP001165366">
    <property type="component" value="Unassembled WGS sequence"/>
</dbReference>
<keyword evidence="3" id="KW-1185">Reference proteome</keyword>
<dbReference type="SUPFAM" id="SSF51735">
    <property type="entry name" value="NAD(P)-binding Rossmann-fold domains"/>
    <property type="match status" value="1"/>
</dbReference>
<evidence type="ECO:0000313" key="2">
    <source>
        <dbReference type="EMBL" id="MCG2588314.1"/>
    </source>
</evidence>
<dbReference type="EMBL" id="JAKLWS010000006">
    <property type="protein sequence ID" value="MCG2588314.1"/>
    <property type="molecule type" value="Genomic_DNA"/>
</dbReference>
<dbReference type="InterPro" id="IPR036291">
    <property type="entry name" value="NAD(P)-bd_dom_sf"/>
</dbReference>
<evidence type="ECO:0000313" key="3">
    <source>
        <dbReference type="Proteomes" id="UP001165366"/>
    </source>
</evidence>
<reference evidence="2" key="1">
    <citation type="submission" date="2022-01" db="EMBL/GenBank/DDBJ databases">
        <authorList>
            <person name="Wang Y."/>
        </authorList>
    </citation>
    <scope>NUCLEOTIDE SEQUENCE</scope>
    <source>
        <strain evidence="2">WB101</strain>
    </source>
</reference>
<dbReference type="InterPro" id="IPR016040">
    <property type="entry name" value="NAD(P)-bd_dom"/>
</dbReference>
<feature type="domain" description="NAD(P)-binding" evidence="1">
    <location>
        <begin position="7"/>
        <end position="202"/>
    </location>
</feature>
<reference evidence="2" key="2">
    <citation type="submission" date="2024-05" db="EMBL/GenBank/DDBJ databases">
        <title>Rhodohalobacter halophilus gen. nov., sp. nov., a moderately halophilic member of the family Balneolaceae.</title>
        <authorList>
            <person name="Xia J."/>
        </authorList>
    </citation>
    <scope>NUCLEOTIDE SEQUENCE</scope>
    <source>
        <strain evidence="2">WB101</strain>
    </source>
</reference>
<evidence type="ECO:0000259" key="1">
    <source>
        <dbReference type="Pfam" id="PF13460"/>
    </source>
</evidence>